<dbReference type="RefSeq" id="WP_152166824.1">
    <property type="nucleotide sequence ID" value="NZ_CP045096.1"/>
</dbReference>
<feature type="chain" id="PRO_5024910883" description="LPXTG cell wall anchor domain-containing protein" evidence="2">
    <location>
        <begin position="31"/>
        <end position="178"/>
    </location>
</feature>
<dbReference type="EMBL" id="CP045096">
    <property type="protein sequence ID" value="QFQ95289.1"/>
    <property type="molecule type" value="Genomic_DNA"/>
</dbReference>
<evidence type="ECO:0000256" key="1">
    <source>
        <dbReference type="SAM" id="Phobius"/>
    </source>
</evidence>
<evidence type="ECO:0008006" key="5">
    <source>
        <dbReference type="Google" id="ProtNLM"/>
    </source>
</evidence>
<organism evidence="3 4">
    <name type="scientific">Streptomyces phaeolivaceus</name>
    <dbReference type="NCBI Taxonomy" id="2653200"/>
    <lineage>
        <taxon>Bacteria</taxon>
        <taxon>Bacillati</taxon>
        <taxon>Actinomycetota</taxon>
        <taxon>Actinomycetes</taxon>
        <taxon>Kitasatosporales</taxon>
        <taxon>Streptomycetaceae</taxon>
        <taxon>Streptomyces</taxon>
    </lineage>
</organism>
<feature type="signal peptide" evidence="2">
    <location>
        <begin position="1"/>
        <end position="30"/>
    </location>
</feature>
<evidence type="ECO:0000313" key="3">
    <source>
        <dbReference type="EMBL" id="QFQ95289.1"/>
    </source>
</evidence>
<evidence type="ECO:0000256" key="2">
    <source>
        <dbReference type="SAM" id="SignalP"/>
    </source>
</evidence>
<keyword evidence="1" id="KW-1133">Transmembrane helix</keyword>
<dbReference type="AlphaFoldDB" id="A0A5P8JY22"/>
<gene>
    <name evidence="3" type="ORF">F9278_02765</name>
</gene>
<dbReference type="Proteomes" id="UP000327294">
    <property type="component" value="Chromosome"/>
</dbReference>
<proteinExistence type="predicted"/>
<evidence type="ECO:0000313" key="4">
    <source>
        <dbReference type="Proteomes" id="UP000327294"/>
    </source>
</evidence>
<keyword evidence="2" id="KW-0732">Signal</keyword>
<reference evidence="3 4" key="1">
    <citation type="submission" date="2019-10" db="EMBL/GenBank/DDBJ databases">
        <title>Streptomyces sp. strain GY16 isolated from leaves of Broussonetia papyrifera.</title>
        <authorList>
            <person name="Mo P."/>
        </authorList>
    </citation>
    <scope>NUCLEOTIDE SEQUENCE [LARGE SCALE GENOMIC DNA]</scope>
    <source>
        <strain evidence="3 4">GY16</strain>
    </source>
</reference>
<keyword evidence="1" id="KW-0812">Transmembrane</keyword>
<feature type="transmembrane region" description="Helical" evidence="1">
    <location>
        <begin position="146"/>
        <end position="169"/>
    </location>
</feature>
<name>A0A5P8JY22_9ACTN</name>
<keyword evidence="4" id="KW-1185">Reference proteome</keyword>
<protein>
    <recommendedName>
        <fullName evidence="5">LPXTG cell wall anchor domain-containing protein</fullName>
    </recommendedName>
</protein>
<dbReference type="KEGG" id="sphv:F9278_02765"/>
<sequence length="178" mass="17635">MRTSQLLLRSGLTVVAAALPIALTAHSAAAAPRGISVNTTGSSVTVNTSDCPTSTNGTFGTASLLSSGQANFSQGRQVTLTGTSTTQSASWSNVGPGTYTVIVVCKDGTTAGTQSVIVTAATPTIATTASPARGVLGGVGGASREYGTVTLVGGGALVALGTGAAVWYLRRRAKPHRL</sequence>
<keyword evidence="1" id="KW-0472">Membrane</keyword>
<accession>A0A5P8JY22</accession>